<dbReference type="Gene3D" id="2.40.240.20">
    <property type="entry name" value="Hypothetical PUA domain-like, domain 1"/>
    <property type="match status" value="1"/>
</dbReference>
<evidence type="ECO:0000259" key="12">
    <source>
        <dbReference type="Pfam" id="PF20260"/>
    </source>
</evidence>
<dbReference type="GO" id="GO:0005737">
    <property type="term" value="C:cytoplasm"/>
    <property type="evidence" value="ECO:0007669"/>
    <property type="project" value="UniProtKB-SubCell"/>
</dbReference>
<dbReference type="GO" id="GO:0070475">
    <property type="term" value="P:rRNA base methylation"/>
    <property type="evidence" value="ECO:0007669"/>
    <property type="project" value="TreeGrafter"/>
</dbReference>
<dbReference type="GO" id="GO:0070042">
    <property type="term" value="F:rRNA (uridine-N3-)-methyltransferase activity"/>
    <property type="evidence" value="ECO:0007669"/>
    <property type="project" value="TreeGrafter"/>
</dbReference>
<dbReference type="InterPro" id="IPR029026">
    <property type="entry name" value="tRNA_m1G_MTases_N"/>
</dbReference>
<evidence type="ECO:0000256" key="7">
    <source>
        <dbReference type="ARBA" id="ARBA00022691"/>
    </source>
</evidence>
<dbReference type="SUPFAM" id="SSF75217">
    <property type="entry name" value="alpha/beta knot"/>
    <property type="match status" value="1"/>
</dbReference>
<feature type="domain" description="Ribosomal RNA small subunit methyltransferase E methyltransferase" evidence="11">
    <location>
        <begin position="80"/>
        <end position="242"/>
    </location>
</feature>
<dbReference type="InterPro" id="IPR046887">
    <property type="entry name" value="RsmE_PUA-like"/>
</dbReference>
<proteinExistence type="inferred from homology"/>
<dbReference type="InterPro" id="IPR015947">
    <property type="entry name" value="PUA-like_sf"/>
</dbReference>
<comment type="catalytic activity">
    <reaction evidence="9 10">
        <text>uridine(1498) in 16S rRNA + S-adenosyl-L-methionine = N(3)-methyluridine(1498) in 16S rRNA + S-adenosyl-L-homocysteine + H(+)</text>
        <dbReference type="Rhea" id="RHEA:42920"/>
        <dbReference type="Rhea" id="RHEA-COMP:10283"/>
        <dbReference type="Rhea" id="RHEA-COMP:10284"/>
        <dbReference type="ChEBI" id="CHEBI:15378"/>
        <dbReference type="ChEBI" id="CHEBI:57856"/>
        <dbReference type="ChEBI" id="CHEBI:59789"/>
        <dbReference type="ChEBI" id="CHEBI:65315"/>
        <dbReference type="ChEBI" id="CHEBI:74502"/>
        <dbReference type="EC" id="2.1.1.193"/>
    </reaction>
</comment>
<evidence type="ECO:0000256" key="1">
    <source>
        <dbReference type="ARBA" id="ARBA00004496"/>
    </source>
</evidence>
<keyword evidence="5 10" id="KW-0489">Methyltransferase</keyword>
<evidence type="ECO:0000256" key="3">
    <source>
        <dbReference type="ARBA" id="ARBA00022490"/>
    </source>
</evidence>
<dbReference type="InterPro" id="IPR029028">
    <property type="entry name" value="Alpha/beta_knot_MTases"/>
</dbReference>
<evidence type="ECO:0000256" key="8">
    <source>
        <dbReference type="ARBA" id="ARBA00025699"/>
    </source>
</evidence>
<keyword evidence="7 10" id="KW-0949">S-adenosyl-L-methionine</keyword>
<evidence type="ECO:0000256" key="9">
    <source>
        <dbReference type="ARBA" id="ARBA00047944"/>
    </source>
</evidence>
<evidence type="ECO:0000256" key="2">
    <source>
        <dbReference type="ARBA" id="ARBA00005528"/>
    </source>
</evidence>
<dbReference type="SUPFAM" id="SSF88697">
    <property type="entry name" value="PUA domain-like"/>
    <property type="match status" value="1"/>
</dbReference>
<evidence type="ECO:0000256" key="4">
    <source>
        <dbReference type="ARBA" id="ARBA00022552"/>
    </source>
</evidence>
<dbReference type="Pfam" id="PF04452">
    <property type="entry name" value="Methyltrans_RNA"/>
    <property type="match status" value="1"/>
</dbReference>
<evidence type="ECO:0000256" key="10">
    <source>
        <dbReference type="PIRNR" id="PIRNR015601"/>
    </source>
</evidence>
<name>A0A520XCN1_9DELT</name>
<evidence type="ECO:0000313" key="13">
    <source>
        <dbReference type="EMBL" id="RZV38954.1"/>
    </source>
</evidence>
<dbReference type="InterPro" id="IPR006700">
    <property type="entry name" value="RsmE"/>
</dbReference>
<reference evidence="13 14" key="1">
    <citation type="submission" date="2019-01" db="EMBL/GenBank/DDBJ databases">
        <title>Insights into ecological role of a new deltaproteobacterial order Candidatus Sinidesulfobacterales (Sva0485) by metagenomics and metatranscriptomics.</title>
        <authorList>
            <person name="Tan S."/>
            <person name="Liu J."/>
            <person name="Fang Y."/>
            <person name="Hedlund B."/>
            <person name="Lian Z.-H."/>
            <person name="Huang L.-Y."/>
            <person name="Li J.-T."/>
            <person name="Huang L.-N."/>
            <person name="Li W.-J."/>
            <person name="Jiang H.-C."/>
            <person name="Dong H.-L."/>
            <person name="Shu W.-S."/>
        </authorList>
    </citation>
    <scope>NUCLEOTIDE SEQUENCE [LARGE SCALE GENOMIC DNA]</scope>
    <source>
        <strain evidence="13">AP4</strain>
    </source>
</reference>
<dbReference type="Gene3D" id="3.40.1280.10">
    <property type="match status" value="1"/>
</dbReference>
<comment type="subcellular location">
    <subcellularLocation>
        <location evidence="1 10">Cytoplasm</location>
    </subcellularLocation>
</comment>
<dbReference type="Proteomes" id="UP000322454">
    <property type="component" value="Unassembled WGS sequence"/>
</dbReference>
<dbReference type="NCBIfam" id="TIGR00046">
    <property type="entry name" value="RsmE family RNA methyltransferase"/>
    <property type="match status" value="1"/>
</dbReference>
<dbReference type="Pfam" id="PF20260">
    <property type="entry name" value="PUA_4"/>
    <property type="match status" value="1"/>
</dbReference>
<evidence type="ECO:0000256" key="5">
    <source>
        <dbReference type="ARBA" id="ARBA00022603"/>
    </source>
</evidence>
<keyword evidence="3 10" id="KW-0963">Cytoplasm</keyword>
<dbReference type="PANTHER" id="PTHR30027:SF3">
    <property type="entry name" value="16S RRNA (URACIL(1498)-N(3))-METHYLTRANSFERASE"/>
    <property type="match status" value="1"/>
</dbReference>
<keyword evidence="6 10" id="KW-0808">Transferase</keyword>
<accession>A0A520XCN1</accession>
<evidence type="ECO:0000256" key="6">
    <source>
        <dbReference type="ARBA" id="ARBA00022679"/>
    </source>
</evidence>
<dbReference type="InterPro" id="IPR046886">
    <property type="entry name" value="RsmE_MTase_dom"/>
</dbReference>
<dbReference type="EMBL" id="SHMQ01000013">
    <property type="protein sequence ID" value="RZV38954.1"/>
    <property type="molecule type" value="Genomic_DNA"/>
</dbReference>
<evidence type="ECO:0000313" key="14">
    <source>
        <dbReference type="Proteomes" id="UP000322454"/>
    </source>
</evidence>
<evidence type="ECO:0000259" key="11">
    <source>
        <dbReference type="Pfam" id="PF04452"/>
    </source>
</evidence>
<organism evidence="13 14">
    <name type="scientific">Candidatus Acidulodesulfobacterium acidiphilum</name>
    <dbReference type="NCBI Taxonomy" id="2597224"/>
    <lineage>
        <taxon>Bacteria</taxon>
        <taxon>Deltaproteobacteria</taxon>
        <taxon>Candidatus Acidulodesulfobacterales</taxon>
        <taxon>Candidatus Acidulodesulfobacterium</taxon>
    </lineage>
</organism>
<feature type="domain" description="Ribosomal RNA small subunit methyltransferase E PUA-like" evidence="12">
    <location>
        <begin position="28"/>
        <end position="69"/>
    </location>
</feature>
<dbReference type="AlphaFoldDB" id="A0A520XCN1"/>
<comment type="caution">
    <text evidence="13">The sequence shown here is derived from an EMBL/GenBank/DDBJ whole genome shotgun (WGS) entry which is preliminary data.</text>
</comment>
<gene>
    <name evidence="13" type="ORF">EVJ48_05525</name>
</gene>
<comment type="similarity">
    <text evidence="2 10">Belongs to the RNA methyltransferase RsmE family.</text>
</comment>
<dbReference type="PIRSF" id="PIRSF015601">
    <property type="entry name" value="MTase_slr0722"/>
    <property type="match status" value="1"/>
</dbReference>
<comment type="function">
    <text evidence="8 10">Specifically methylates the N3 position of the uracil ring of uridine 1498 (m3U1498) in 16S rRNA. Acts on the fully assembled 30S ribosomal subunit.</text>
</comment>
<keyword evidence="4 10" id="KW-0698">rRNA processing</keyword>
<sequence>MHNRFFIEEKIEADGKISGKKIVLESIISHIKAFRKQAGSKILLYDGAGSVFSAEIIAIGKRSVTLELLSVDRYTEDGHKINIFLPLITSHIMDQLIARICELEICAVIPVITERSITLKNRKEISSKMSKWDKISKGAMIIAGKNFSTEIKEPETLEDAFKATENYGVKLIAAPQADLYLKKYLESFDFSKKDISMGIFIGPEGDFSVSELELSKKYGLTQVKLTDYIMSTFTASIYSVSNLICYSY</sequence>
<protein>
    <recommendedName>
        <fullName evidence="10">Ribosomal RNA small subunit methyltransferase E</fullName>
        <ecNumber evidence="10">2.1.1.193</ecNumber>
    </recommendedName>
</protein>
<dbReference type="EC" id="2.1.1.193" evidence="10"/>
<dbReference type="PANTHER" id="PTHR30027">
    <property type="entry name" value="RIBOSOMAL RNA SMALL SUBUNIT METHYLTRANSFERASE E"/>
    <property type="match status" value="1"/>
</dbReference>